<name>A0A5C6MWX5_9TELE</name>
<keyword evidence="1" id="KW-0479">Metal-binding</keyword>
<dbReference type="PANTHER" id="PTHR45817:SF10">
    <property type="entry name" value="LYSYL OXIDASE HOMOLOG"/>
    <property type="match status" value="1"/>
</dbReference>
<comment type="PTM">
    <text evidence="1">The lysine tyrosylquinone cross-link (LTQ) is generated by condensation of the epsilon-amino group of a lysine with a topaquinone produced by oxidation of tyrosine.</text>
</comment>
<feature type="region of interest" description="Disordered" evidence="2">
    <location>
        <begin position="209"/>
        <end position="341"/>
    </location>
</feature>
<evidence type="ECO:0000256" key="1">
    <source>
        <dbReference type="RuleBase" id="RU367046"/>
    </source>
</evidence>
<dbReference type="EMBL" id="RHFK02000020">
    <property type="protein sequence ID" value="TWW57927.1"/>
    <property type="molecule type" value="Genomic_DNA"/>
</dbReference>
<keyword evidence="1" id="KW-0964">Secreted</keyword>
<feature type="compositionally biased region" description="Low complexity" evidence="2">
    <location>
        <begin position="221"/>
        <end position="235"/>
    </location>
</feature>
<keyword evidence="4" id="KW-1185">Reference proteome</keyword>
<keyword evidence="1" id="KW-0560">Oxidoreductase</keyword>
<dbReference type="PRINTS" id="PR00074">
    <property type="entry name" value="LYSYLOXIDASE"/>
</dbReference>
<evidence type="ECO:0000313" key="4">
    <source>
        <dbReference type="Proteomes" id="UP000324091"/>
    </source>
</evidence>
<dbReference type="GO" id="GO:0004720">
    <property type="term" value="F:protein-lysine 6-oxidase activity"/>
    <property type="evidence" value="ECO:0007669"/>
    <property type="project" value="UniProtKB-UniRule"/>
</dbReference>
<feature type="compositionally biased region" description="Low complexity" evidence="2">
    <location>
        <begin position="247"/>
        <end position="259"/>
    </location>
</feature>
<dbReference type="GO" id="GO:0005507">
    <property type="term" value="F:copper ion binding"/>
    <property type="evidence" value="ECO:0007669"/>
    <property type="project" value="UniProtKB-UniRule"/>
</dbReference>
<dbReference type="Pfam" id="PF10572">
    <property type="entry name" value="UPF0556"/>
    <property type="match status" value="1"/>
</dbReference>
<reference evidence="3 4" key="1">
    <citation type="submission" date="2019-04" db="EMBL/GenBank/DDBJ databases">
        <title>Chromosome genome assembly for Takifugu flavidus.</title>
        <authorList>
            <person name="Xiao S."/>
        </authorList>
    </citation>
    <scope>NUCLEOTIDE SEQUENCE [LARGE SCALE GENOMIC DNA]</scope>
    <source>
        <strain evidence="3">HTHZ2018</strain>
        <tissue evidence="3">Muscle</tissue>
    </source>
</reference>
<dbReference type="GO" id="GO:0030199">
    <property type="term" value="P:collagen fibril organization"/>
    <property type="evidence" value="ECO:0007669"/>
    <property type="project" value="TreeGrafter"/>
</dbReference>
<sequence>MCLKHHPVAQLAPLSCCWSRCQWWSSALAAPHHRAMGSSVIVVFLLEALLCLAAGQQHLRTRVGPWRHRVQWENNGQVYSLLSTGAQYRLPAQNRGRTRLLLTTQNSFNQLQPPAEVRRSIQTRFGGTEVASARYTQRSAGRQADASVLGTDARQFLLATGQPRRLITVPLRIANPGQPGSVAVRHRPQQERLNVSTAAAAAFTTVQEFSGSGVPRGGRSTPGDAARTGPAAAPAVPSPNFTHSRGGRIISISDSNGRSAATTAMVGISEDRGNARRPQRTGPGDARDGARLQTRITAEPSVSPTALHTNTVEINPPRLRPDASRSPESGDPRDPHSIHHRNSVFYNLYPPDQRNRVNMRSPGQGHGTRFFDNGLPDLVPDPYYIQAAAYIQRVQMYALRCAAEENCLSRSAYHPRVRDLDYRVLLRFPQRVKNQGTADFLPIKPRHEWEWHSCHQHFHSMEAFSNYDLLDVSTGQKVAEGHKASFCLEDTSCDPGTRRRFACTVHTQGLSPGCYDTYHANIDCQWIDITDVPPGNYVLKVTVNPTQLVKESDFSNNEVRCDIRYTGSHVQARNCRITEEADQIPRGSGTTPLHATVRESRKNEEMAIHNYLFAVRLAFVVALAFLPADVSAESTKTVELDIRPGGTVYTFTEGIQWMMSVGLSDDDRLFSCSVWRPKGKSYLFFTQFKAELKGAKIEYANAYSQTSAAGQGDVQLNPEEFTVGETTVTQKDGKFKAQLAKLTVIGRTQHDEL</sequence>
<dbReference type="EC" id="1.4.3.13" evidence="1"/>
<keyword evidence="1" id="KW-0886">LTQ</keyword>
<protein>
    <recommendedName>
        <fullName evidence="1">Lysyl oxidase homolog</fullName>
        <ecNumber evidence="1">1.4.3.13</ecNumber>
    </recommendedName>
</protein>
<dbReference type="Pfam" id="PF01186">
    <property type="entry name" value="Lysyl_oxidase"/>
    <property type="match status" value="1"/>
</dbReference>
<accession>A0A5C6MWX5</accession>
<feature type="compositionally biased region" description="Polar residues" evidence="2">
    <location>
        <begin position="294"/>
        <end position="313"/>
    </location>
</feature>
<keyword evidence="1" id="KW-0801">TPQ</keyword>
<feature type="compositionally biased region" description="Basic and acidic residues" evidence="2">
    <location>
        <begin position="319"/>
        <end position="337"/>
    </location>
</feature>
<dbReference type="InterPro" id="IPR050912">
    <property type="entry name" value="LOX-like_protein"/>
</dbReference>
<evidence type="ECO:0000256" key="2">
    <source>
        <dbReference type="SAM" id="MobiDB-lite"/>
    </source>
</evidence>
<dbReference type="GO" id="GO:0005615">
    <property type="term" value="C:extracellular space"/>
    <property type="evidence" value="ECO:0007669"/>
    <property type="project" value="UniProtKB-UniRule"/>
</dbReference>
<dbReference type="InterPro" id="IPR001695">
    <property type="entry name" value="Lysyl_oxidase"/>
</dbReference>
<gene>
    <name evidence="3" type="ORF">D4764_07G0006460</name>
</gene>
<comment type="caution">
    <text evidence="3">The sequence shown here is derived from an EMBL/GenBank/DDBJ whole genome shotgun (WGS) entry which is preliminary data.</text>
</comment>
<comment type="catalytic activity">
    <reaction evidence="1">
        <text>L-lysyl-[protein] + O2 + H2O = (S)-2-amino-6-oxohexanoyl-[protein] + H2O2 + NH4(+)</text>
        <dbReference type="Rhea" id="RHEA:24544"/>
        <dbReference type="Rhea" id="RHEA-COMP:9752"/>
        <dbReference type="Rhea" id="RHEA-COMP:12448"/>
        <dbReference type="ChEBI" id="CHEBI:15377"/>
        <dbReference type="ChEBI" id="CHEBI:15379"/>
        <dbReference type="ChEBI" id="CHEBI:16240"/>
        <dbReference type="ChEBI" id="CHEBI:28938"/>
        <dbReference type="ChEBI" id="CHEBI:29969"/>
        <dbReference type="ChEBI" id="CHEBI:131803"/>
        <dbReference type="EC" id="1.4.3.13"/>
    </reaction>
</comment>
<proteinExistence type="inferred from homology"/>
<keyword evidence="1" id="KW-0186">Copper</keyword>
<evidence type="ECO:0000313" key="3">
    <source>
        <dbReference type="EMBL" id="TWW57927.1"/>
    </source>
</evidence>
<organism evidence="3 4">
    <name type="scientific">Takifugu flavidus</name>
    <name type="common">sansaifugu</name>
    <dbReference type="NCBI Taxonomy" id="433684"/>
    <lineage>
        <taxon>Eukaryota</taxon>
        <taxon>Metazoa</taxon>
        <taxon>Chordata</taxon>
        <taxon>Craniata</taxon>
        <taxon>Vertebrata</taxon>
        <taxon>Euteleostomi</taxon>
        <taxon>Actinopterygii</taxon>
        <taxon>Neopterygii</taxon>
        <taxon>Teleostei</taxon>
        <taxon>Neoteleostei</taxon>
        <taxon>Acanthomorphata</taxon>
        <taxon>Eupercaria</taxon>
        <taxon>Tetraodontiformes</taxon>
        <taxon>Tetradontoidea</taxon>
        <taxon>Tetraodontidae</taxon>
        <taxon>Takifugu</taxon>
    </lineage>
</organism>
<dbReference type="InterPro" id="IPR018887">
    <property type="entry name" value="MYDGF"/>
</dbReference>
<comment type="similarity">
    <text evidence="1">Belongs to the lysyl oxidase family.</text>
</comment>
<comment type="function">
    <text evidence="1">Mediates the post-translational oxidative deamination of lysine residues on target proteins leading to the formation of deaminated lysine (allysine).</text>
</comment>
<dbReference type="AlphaFoldDB" id="A0A5C6MWX5"/>
<comment type="cofactor">
    <cofactor evidence="1">
        <name>Cu cation</name>
        <dbReference type="ChEBI" id="CHEBI:23378"/>
    </cofactor>
</comment>
<dbReference type="Proteomes" id="UP000324091">
    <property type="component" value="Chromosome 7"/>
</dbReference>
<comment type="subcellular location">
    <subcellularLocation>
        <location evidence="1">Secreted</location>
        <location evidence="1">Extracellular space</location>
    </subcellularLocation>
</comment>
<dbReference type="PANTHER" id="PTHR45817">
    <property type="entry name" value="LYSYL OXIDASE-LIKE-RELATED"/>
    <property type="match status" value="1"/>
</dbReference>